<proteinExistence type="predicted"/>
<reference evidence="3 5" key="3">
    <citation type="submission" date="2020-05" db="EMBL/GenBank/DDBJ databases">
        <title>FDA dAtabase for Regulatory Grade micrObial Sequences (FDA-ARGOS): Supporting development and validation of Infectious Disease Dx tests.</title>
        <authorList>
            <person name="Nelson B."/>
            <person name="Plummer A."/>
            <person name="Tallon L."/>
            <person name="Sadzewicz L."/>
            <person name="Zhao X."/>
            <person name="Vavikolanu K."/>
            <person name="Mehta A."/>
            <person name="Aluvathingal J."/>
            <person name="Nadendla S."/>
            <person name="Myers T."/>
            <person name="Yan Y."/>
            <person name="Sichtig H."/>
        </authorList>
    </citation>
    <scope>NUCLEOTIDE SEQUENCE [LARGE SCALE GENOMIC DNA]</scope>
    <source>
        <strain evidence="3 5">FDAARGOS_795</strain>
        <plasmid evidence="3 5">unnamed3</plasmid>
    </source>
</reference>
<geneLocation type="plasmid" evidence="3 5">
    <name>unnamed3</name>
</geneLocation>
<gene>
    <name evidence="1" type="ORF">BF38_5800</name>
    <name evidence="2" type="ORF">FO599_01880</name>
    <name evidence="3" type="ORF">FOC89_01870</name>
</gene>
<name>A0A0B5NJV9_BACTU</name>
<dbReference type="AlphaFoldDB" id="A0A0B5NJV9"/>
<evidence type="ECO:0000313" key="5">
    <source>
        <dbReference type="Proteomes" id="UP000501107"/>
    </source>
</evidence>
<dbReference type="RefSeq" id="WP_000334786.1">
    <property type="nucleotide sequence ID" value="NZ_CP009334.1"/>
</dbReference>
<geneLocation type="plasmid" evidence="1 4">
    <name>2</name>
</geneLocation>
<sequence>MCHVPKCNCLSNSFYRSILEGKGRSLILGVDELFECNGDHFIKTLLNEDKYYITLSTEGLTKLLRKKQITSSATNYIINRVKYSEEEQYVRLRAYLTANREVGKKVTYIRVKDNTVITNKEYMEDFSLPLEDLLDYITFLGYKPVNLKTKEATREVDLNDVSDYVFADKRMDGLLTIFIDVTEGV</sequence>
<evidence type="ECO:0000313" key="3">
    <source>
        <dbReference type="EMBL" id="QKH22758.1"/>
    </source>
</evidence>
<organism evidence="3 5">
    <name type="scientific">Bacillus thuringiensis</name>
    <dbReference type="NCBI Taxonomy" id="1428"/>
    <lineage>
        <taxon>Bacteria</taxon>
        <taxon>Bacillati</taxon>
        <taxon>Bacillota</taxon>
        <taxon>Bacilli</taxon>
        <taxon>Bacillales</taxon>
        <taxon>Bacillaceae</taxon>
        <taxon>Bacillus</taxon>
        <taxon>Bacillus cereus group</taxon>
    </lineage>
</organism>
<evidence type="ECO:0000313" key="2">
    <source>
        <dbReference type="EMBL" id="MDR4174881.1"/>
    </source>
</evidence>
<dbReference type="Proteomes" id="UP000501107">
    <property type="component" value="Plasmid unnamed3"/>
</dbReference>
<dbReference type="EMBL" id="CP009334">
    <property type="protein sequence ID" value="AJG74176.1"/>
    <property type="molecule type" value="Genomic_DNA"/>
</dbReference>
<dbReference type="EMBL" id="VKQN01000001">
    <property type="protein sequence ID" value="MDR4174881.1"/>
    <property type="molecule type" value="Genomic_DNA"/>
</dbReference>
<evidence type="ECO:0000313" key="1">
    <source>
        <dbReference type="EMBL" id="AJG74176.1"/>
    </source>
</evidence>
<evidence type="ECO:0000313" key="4">
    <source>
        <dbReference type="Proteomes" id="UP000031876"/>
    </source>
</evidence>
<dbReference type="Proteomes" id="UP001181533">
    <property type="component" value="Unassembled WGS sequence"/>
</dbReference>
<dbReference type="KEGG" id="btw:BF38_5800"/>
<dbReference type="Proteomes" id="UP000031876">
    <property type="component" value="Plasmid 2"/>
</dbReference>
<reference evidence="1 4" key="1">
    <citation type="journal article" date="2015" name="Genome Announc.">
        <title>Complete genome sequences for 35 biothreat assay-relevant bacillus species.</title>
        <authorList>
            <person name="Johnson S.L."/>
            <person name="Daligault H.E."/>
            <person name="Davenport K.W."/>
            <person name="Jaissle J."/>
            <person name="Frey K.G."/>
            <person name="Ladner J.T."/>
            <person name="Broomall S.M."/>
            <person name="Bishop-Lilly K.A."/>
            <person name="Bruce D.C."/>
            <person name="Gibbons H.S."/>
            <person name="Coyne S.R."/>
            <person name="Lo C.C."/>
            <person name="Meincke L."/>
            <person name="Munk A.C."/>
            <person name="Koroleva G.I."/>
            <person name="Rosenzweig C.N."/>
            <person name="Palacios G.F."/>
            <person name="Redden C.L."/>
            <person name="Minogue T.D."/>
            <person name="Chain P.S."/>
        </authorList>
    </citation>
    <scope>NUCLEOTIDE SEQUENCE [LARGE SCALE GENOMIC DNA]</scope>
    <source>
        <strain evidence="1 4">HD1011</strain>
        <plasmid evidence="1 4">2</plasmid>
    </source>
</reference>
<keyword evidence="3" id="KW-0614">Plasmid</keyword>
<accession>A0A0B5NJV9</accession>
<dbReference type="EMBL" id="CP053979">
    <property type="protein sequence ID" value="QKH22758.1"/>
    <property type="molecule type" value="Genomic_DNA"/>
</dbReference>
<reference evidence="2" key="2">
    <citation type="submission" date="2019-07" db="EMBL/GenBank/DDBJ databases">
        <title>Phylogenomic Reclassification of ATCC Bacillus Strains and Various Taxa within the Genus Bacillus.</title>
        <authorList>
            <person name="Riojas M.A."/>
            <person name="Frank A.M."/>
            <person name="Fenn S.L."/>
            <person name="King S.P."/>
            <person name="Brower S.M."/>
            <person name="Hazbon M.H."/>
        </authorList>
    </citation>
    <scope>NUCLEOTIDE SEQUENCE</scope>
    <source>
        <strain evidence="2">ATCC 35646</strain>
    </source>
</reference>
<protein>
    <submittedName>
        <fullName evidence="3">Uncharacterized protein</fullName>
    </submittedName>
</protein>